<name>A0A7S4BAL2_CHRCT</name>
<proteinExistence type="predicted"/>
<dbReference type="EMBL" id="HBIZ01019714">
    <property type="protein sequence ID" value="CAE0759771.1"/>
    <property type="molecule type" value="Transcribed_RNA"/>
</dbReference>
<dbReference type="AlphaFoldDB" id="A0A7S4BAL2"/>
<organism evidence="1">
    <name type="scientific">Chrysotila carterae</name>
    <name type="common">Marine alga</name>
    <name type="synonym">Syracosphaera carterae</name>
    <dbReference type="NCBI Taxonomy" id="13221"/>
    <lineage>
        <taxon>Eukaryota</taxon>
        <taxon>Haptista</taxon>
        <taxon>Haptophyta</taxon>
        <taxon>Prymnesiophyceae</taxon>
        <taxon>Isochrysidales</taxon>
        <taxon>Isochrysidaceae</taxon>
        <taxon>Chrysotila</taxon>
    </lineage>
</organism>
<sequence length="441" mass="49448">MSLKSAFWSPQQLNTSAEATFFGSLDAQASQLDVLVFGSFVGTESRSYTQNLFETLEARLVAPRPSRLLIGFDALPASAKPSTREKFGKYKPFVVEYAQQEHHRMRLFQQTAVLFRRNWAHQAGLTLLLLQHAHAEHLLLTELDIIFLKTLDIPLVLSEVVYLNTMVTPNNREDMIRVVKFNVQPIALEQGASAGPGLCLFGKELGGHTLTFTRTASFQGTTHLATRAYYDDVVIPQLLSNIPQANEQAMRKICKVNMTTLEDFVRWGGSFLLGSVGQEPMIQVAEHNESLHLEPFHQGFAAVMVMMHITSTCESPGPMPGSAAVAYSASLAEKYLALQQALEREIREVIDDKKLRKVMRNKLYGLSHDLRLYLNTTSMEVFKATNMAELYCNTVCGGRYGLKDFAKLVPCQQALMNGVRFTNTETCQCICSKELFIRRHA</sequence>
<protein>
    <submittedName>
        <fullName evidence="1">Uncharacterized protein</fullName>
    </submittedName>
</protein>
<accession>A0A7S4BAL2</accession>
<gene>
    <name evidence="1" type="ORF">PCAR00345_LOCUS12377</name>
</gene>
<reference evidence="1" key="1">
    <citation type="submission" date="2021-01" db="EMBL/GenBank/DDBJ databases">
        <authorList>
            <person name="Corre E."/>
            <person name="Pelletier E."/>
            <person name="Niang G."/>
            <person name="Scheremetjew M."/>
            <person name="Finn R."/>
            <person name="Kale V."/>
            <person name="Holt S."/>
            <person name="Cochrane G."/>
            <person name="Meng A."/>
            <person name="Brown T."/>
            <person name="Cohen L."/>
        </authorList>
    </citation>
    <scope>NUCLEOTIDE SEQUENCE</scope>
    <source>
        <strain evidence="1">CCMP645</strain>
    </source>
</reference>
<evidence type="ECO:0000313" key="1">
    <source>
        <dbReference type="EMBL" id="CAE0759771.1"/>
    </source>
</evidence>